<protein>
    <recommendedName>
        <fullName evidence="2">HTH luxR-type domain-containing protein</fullName>
    </recommendedName>
</protein>
<proteinExistence type="predicted"/>
<dbReference type="InterPro" id="IPR016032">
    <property type="entry name" value="Sig_transdc_resp-reg_C-effctor"/>
</dbReference>
<dbReference type="Pfam" id="PF00196">
    <property type="entry name" value="GerE"/>
    <property type="match status" value="1"/>
</dbReference>
<evidence type="ECO:0000256" key="1">
    <source>
        <dbReference type="ARBA" id="ARBA00023125"/>
    </source>
</evidence>
<accession>A0A2U8W7B7</accession>
<keyword evidence="1" id="KW-0238">DNA-binding</keyword>
<dbReference type="Gene3D" id="3.40.50.2300">
    <property type="match status" value="1"/>
</dbReference>
<dbReference type="EMBL" id="CP029550">
    <property type="protein sequence ID" value="AWN41400.1"/>
    <property type="molecule type" value="Genomic_DNA"/>
</dbReference>
<dbReference type="OrthoDB" id="9805444at2"/>
<evidence type="ECO:0000259" key="2">
    <source>
        <dbReference type="PROSITE" id="PS50043"/>
    </source>
</evidence>
<name>A0A2U8W7B7_9HYPH</name>
<dbReference type="Gene3D" id="1.10.10.10">
    <property type="entry name" value="Winged helix-like DNA-binding domain superfamily/Winged helix DNA-binding domain"/>
    <property type="match status" value="1"/>
</dbReference>
<dbReference type="GO" id="GO:0006355">
    <property type="term" value="P:regulation of DNA-templated transcription"/>
    <property type="evidence" value="ECO:0007669"/>
    <property type="project" value="InterPro"/>
</dbReference>
<dbReference type="AlphaFoldDB" id="A0A2U8W7B7"/>
<evidence type="ECO:0000313" key="3">
    <source>
        <dbReference type="EMBL" id="AWN41400.1"/>
    </source>
</evidence>
<dbReference type="InterPro" id="IPR039420">
    <property type="entry name" value="WalR-like"/>
</dbReference>
<dbReference type="CDD" id="cd06170">
    <property type="entry name" value="LuxR_C_like"/>
    <property type="match status" value="1"/>
</dbReference>
<dbReference type="SUPFAM" id="SSF46894">
    <property type="entry name" value="C-terminal effector domain of the bipartite response regulators"/>
    <property type="match status" value="1"/>
</dbReference>
<dbReference type="PANTHER" id="PTHR43214:SF43">
    <property type="entry name" value="TWO-COMPONENT RESPONSE REGULATOR"/>
    <property type="match status" value="1"/>
</dbReference>
<dbReference type="PRINTS" id="PR00038">
    <property type="entry name" value="HTHLUXR"/>
</dbReference>
<keyword evidence="4" id="KW-1185">Reference proteome</keyword>
<dbReference type="InterPro" id="IPR000792">
    <property type="entry name" value="Tscrpt_reg_LuxR_C"/>
</dbReference>
<gene>
    <name evidence="3" type="ORF">DK389_13855</name>
</gene>
<organism evidence="3 4">
    <name type="scientific">Methylobacterium durans</name>
    <dbReference type="NCBI Taxonomy" id="2202825"/>
    <lineage>
        <taxon>Bacteria</taxon>
        <taxon>Pseudomonadati</taxon>
        <taxon>Pseudomonadota</taxon>
        <taxon>Alphaproteobacteria</taxon>
        <taxon>Hyphomicrobiales</taxon>
        <taxon>Methylobacteriaceae</taxon>
        <taxon>Methylobacterium</taxon>
    </lineage>
</organism>
<reference evidence="4" key="1">
    <citation type="submission" date="2018-05" db="EMBL/GenBank/DDBJ databases">
        <title>Complete Genome Sequence of Methylobacterium sp. 17SD2-17.</title>
        <authorList>
            <person name="Srinivasan S."/>
        </authorList>
    </citation>
    <scope>NUCLEOTIDE SEQUENCE [LARGE SCALE GENOMIC DNA]</scope>
    <source>
        <strain evidence="4">17SD2-17</strain>
    </source>
</reference>
<dbReference type="PANTHER" id="PTHR43214">
    <property type="entry name" value="TWO-COMPONENT RESPONSE REGULATOR"/>
    <property type="match status" value="1"/>
</dbReference>
<feature type="domain" description="HTH luxR-type" evidence="2">
    <location>
        <begin position="153"/>
        <end position="214"/>
    </location>
</feature>
<dbReference type="KEGG" id="mets:DK389_13855"/>
<dbReference type="InterPro" id="IPR036388">
    <property type="entry name" value="WH-like_DNA-bd_sf"/>
</dbReference>
<dbReference type="InterPro" id="IPR011006">
    <property type="entry name" value="CheY-like_superfamily"/>
</dbReference>
<dbReference type="SUPFAM" id="SSF52172">
    <property type="entry name" value="CheY-like"/>
    <property type="match status" value="1"/>
</dbReference>
<sequence>MVPPMSNPQRVVLVAKAGDARSSVADRVRAAGIATAVIESRGLAEARRALTERPDIAFAFIDFGDTAAGRAAALLDLRLVFAGLRVVALAKSDARGDVLACLEAGASGFIPTSLEPGAFAEAVASVCAGRVFVPASLSALPTGAASAPAQAPQHRRESGLTARQADVLGHLRAGRSNRDIARRMHVAENTVKVHIHTIFRKLGISRRQQLINLP</sequence>
<dbReference type="Proteomes" id="UP000245926">
    <property type="component" value="Chromosome"/>
</dbReference>
<dbReference type="SMART" id="SM00421">
    <property type="entry name" value="HTH_LUXR"/>
    <property type="match status" value="1"/>
</dbReference>
<evidence type="ECO:0000313" key="4">
    <source>
        <dbReference type="Proteomes" id="UP000245926"/>
    </source>
</evidence>
<dbReference type="GO" id="GO:0003677">
    <property type="term" value="F:DNA binding"/>
    <property type="evidence" value="ECO:0007669"/>
    <property type="project" value="UniProtKB-KW"/>
</dbReference>
<dbReference type="PROSITE" id="PS50043">
    <property type="entry name" value="HTH_LUXR_2"/>
    <property type="match status" value="1"/>
</dbReference>